<dbReference type="NCBIfam" id="TIGR03696">
    <property type="entry name" value="Rhs_assc_core"/>
    <property type="match status" value="1"/>
</dbReference>
<dbReference type="EMBL" id="CCXW01000001">
    <property type="protein sequence ID" value="CEG31977.1"/>
    <property type="molecule type" value="Genomic_DNA"/>
</dbReference>
<evidence type="ECO:0000313" key="3">
    <source>
        <dbReference type="EMBL" id="CEG31977.1"/>
    </source>
</evidence>
<reference evidence="3 4" key="1">
    <citation type="journal article" date="2014" name="Genome Announc.">
        <title>Genome Sequence of Bacillus simplex Strain P558, Isolated from a Human Fecal Sample.</title>
        <authorList>
            <person name="Croce O."/>
            <person name="Hugon P."/>
            <person name="Lagier J.C."/>
            <person name="Bibi F."/>
            <person name="Robert C."/>
            <person name="Azhar E.I."/>
            <person name="Raoult D."/>
            <person name="Fournier P.E."/>
        </authorList>
    </citation>
    <scope>NUCLEOTIDE SEQUENCE [LARGE SCALE GENOMIC DNA]</scope>
    <source>
        <strain evidence="3 4">P558</strain>
    </source>
</reference>
<dbReference type="RefSeq" id="WP_072272762.1">
    <property type="nucleotide sequence ID" value="NZ_CCXW01000001.1"/>
</dbReference>
<sequence length="321" mass="35443">MYDADDKLKEKNDSTGKKNMYAYDKNGNLLTSTFASGTSVIAINQSVDKNDQVTSISSGSTLESFTYTENDQLAGIKNKNGTFSLYDYDGAGLLTRLLTNNTSGSLIESFDYTYDAANQLSSINGTTITHDKNGNLTNDGKRILVYDAEDRLVEVKEGTTSVAKYQYNSEGLGISKTTGSTTVNYTYDENANVVLETDQSGAVLASYVYDNGNRPLTMTKSGKTYTFHANAHGDITSVTDAAGTVVACFEYDAWGNQLKESGNFTSLVPFRYAGYRYDSETKLYYLQQRYYNSEIGRFLTLDPQLGEKENPITQKSYSYAE</sequence>
<dbReference type="AlphaFoldDB" id="A0AAN2TS88"/>
<accession>A0AAN2TS88</accession>
<dbReference type="PANTHER" id="PTHR32305">
    <property type="match status" value="1"/>
</dbReference>
<proteinExistence type="predicted"/>
<evidence type="ECO:0000313" key="4">
    <source>
        <dbReference type="Proteomes" id="UP000182110"/>
    </source>
</evidence>
<evidence type="ECO:0000259" key="2">
    <source>
        <dbReference type="Pfam" id="PF25023"/>
    </source>
</evidence>
<dbReference type="InterPro" id="IPR056823">
    <property type="entry name" value="TEN-like_YD-shell"/>
</dbReference>
<organism evidence="3 4">
    <name type="scientific">Peribacillus simplex</name>
    <dbReference type="NCBI Taxonomy" id="1478"/>
    <lineage>
        <taxon>Bacteria</taxon>
        <taxon>Bacillati</taxon>
        <taxon>Bacillota</taxon>
        <taxon>Bacilli</taxon>
        <taxon>Bacillales</taxon>
        <taxon>Bacillaceae</taxon>
        <taxon>Peribacillus</taxon>
    </lineage>
</organism>
<keyword evidence="4" id="KW-1185">Reference proteome</keyword>
<feature type="domain" description="Teneurin-like YD-shell" evidence="2">
    <location>
        <begin position="200"/>
        <end position="317"/>
    </location>
</feature>
<dbReference type="PANTHER" id="PTHR32305:SF17">
    <property type="entry name" value="TRNA NUCLEASE WAPA"/>
    <property type="match status" value="1"/>
</dbReference>
<protein>
    <submittedName>
        <fullName evidence="3">Cell wall-associated protein</fullName>
    </submittedName>
</protein>
<keyword evidence="1" id="KW-0677">Repeat</keyword>
<gene>
    <name evidence="3" type="primary">wapA_1</name>
    <name evidence="3" type="ORF">BN1180_02134</name>
</gene>
<dbReference type="Pfam" id="PF25023">
    <property type="entry name" value="TEN_YD-shell"/>
    <property type="match status" value="1"/>
</dbReference>
<name>A0AAN2TS88_9BACI</name>
<dbReference type="InterPro" id="IPR050708">
    <property type="entry name" value="T6SS_VgrG/RHS"/>
</dbReference>
<dbReference type="InterPro" id="IPR022385">
    <property type="entry name" value="Rhs_assc_core"/>
</dbReference>
<evidence type="ECO:0000256" key="1">
    <source>
        <dbReference type="ARBA" id="ARBA00022737"/>
    </source>
</evidence>
<comment type="caution">
    <text evidence="3">The sequence shown here is derived from an EMBL/GenBank/DDBJ whole genome shotgun (WGS) entry which is preliminary data.</text>
</comment>
<dbReference type="Gene3D" id="2.180.10.10">
    <property type="entry name" value="RHS repeat-associated core"/>
    <property type="match status" value="2"/>
</dbReference>
<dbReference type="Proteomes" id="UP000182110">
    <property type="component" value="Unassembled WGS sequence"/>
</dbReference>